<gene>
    <name evidence="2" type="ORF">RhiirA4_488626</name>
</gene>
<dbReference type="VEuPathDB" id="FungiDB:RhiirA1_457621"/>
<evidence type="ECO:0000313" key="2">
    <source>
        <dbReference type="EMBL" id="PKY62332.1"/>
    </source>
</evidence>
<name>A0A2I1HTY4_9GLOM</name>
<dbReference type="VEuPathDB" id="FungiDB:FUN_022703"/>
<dbReference type="Proteomes" id="UP000234323">
    <property type="component" value="Unassembled WGS sequence"/>
</dbReference>
<dbReference type="VEuPathDB" id="FungiDB:RhiirFUN_017228"/>
<comment type="caution">
    <text evidence="2">The sequence shown here is derived from an EMBL/GenBank/DDBJ whole genome shotgun (WGS) entry which is preliminary data.</text>
</comment>
<organism evidence="2 3">
    <name type="scientific">Rhizophagus irregularis</name>
    <dbReference type="NCBI Taxonomy" id="588596"/>
    <lineage>
        <taxon>Eukaryota</taxon>
        <taxon>Fungi</taxon>
        <taxon>Fungi incertae sedis</taxon>
        <taxon>Mucoromycota</taxon>
        <taxon>Glomeromycotina</taxon>
        <taxon>Glomeromycetes</taxon>
        <taxon>Glomerales</taxon>
        <taxon>Glomeraceae</taxon>
        <taxon>Rhizophagus</taxon>
    </lineage>
</organism>
<sequence>MKRSRTHHLTKYIKVLGKQNLCNNYAVCIACVEKLKNNELLKNTFTNKKLQVKNYLKNYIHFWKKIGNQEELNKIIYLTDNKEKEEMSHKRQRYQNNNNFSENNHEKVLKYLRSMQNSFKVSNFKLTEEAASVKLYSSISTLSTRSHYSKKNSIKGNLIRKINKKETPKFERLQMAFHFNGETKNLNTLRNEKLINDQIGVVLAFDGWKNILNQHIFGSLFITSSGKILIWDASYISNERKRLIEVMTKIKNLIQEINRLNIKLNAIVSDSASAYAAARWHLQLEFPELVFLPCFA</sequence>
<feature type="coiled-coil region" evidence="1">
    <location>
        <begin position="236"/>
        <end position="270"/>
    </location>
</feature>
<reference evidence="2 3" key="1">
    <citation type="submission" date="2015-10" db="EMBL/GenBank/DDBJ databases">
        <title>Genome analyses suggest a sexual origin of heterokaryosis in a supposedly ancient asexual fungus.</title>
        <authorList>
            <person name="Ropars J."/>
            <person name="Sedzielewska K."/>
            <person name="Noel J."/>
            <person name="Charron P."/>
            <person name="Farinelli L."/>
            <person name="Marton T."/>
            <person name="Kruger M."/>
            <person name="Pelin A."/>
            <person name="Brachmann A."/>
            <person name="Corradi N."/>
        </authorList>
    </citation>
    <scope>NUCLEOTIDE SEQUENCE [LARGE SCALE GENOMIC DNA]</scope>
    <source>
        <strain evidence="2 3">A4</strain>
    </source>
</reference>
<keyword evidence="3" id="KW-1185">Reference proteome</keyword>
<dbReference type="VEuPathDB" id="FungiDB:FUN_016869"/>
<dbReference type="AlphaFoldDB" id="A0A2I1HTY4"/>
<accession>A0A2I1HTY4</accession>
<evidence type="ECO:0000256" key="1">
    <source>
        <dbReference type="SAM" id="Coils"/>
    </source>
</evidence>
<evidence type="ECO:0008006" key="4">
    <source>
        <dbReference type="Google" id="ProtNLM"/>
    </source>
</evidence>
<proteinExistence type="predicted"/>
<dbReference type="EMBL" id="LLXI01006899">
    <property type="protein sequence ID" value="PKY62332.1"/>
    <property type="molecule type" value="Genomic_DNA"/>
</dbReference>
<keyword evidence="1" id="KW-0175">Coiled coil</keyword>
<evidence type="ECO:0000313" key="3">
    <source>
        <dbReference type="Proteomes" id="UP000234323"/>
    </source>
</evidence>
<protein>
    <recommendedName>
        <fullName evidence="4">DUF659 domain-containing protein</fullName>
    </recommendedName>
</protein>